<organism evidence="1 2">
    <name type="scientific">Vitis vinifera</name>
    <name type="common">Grape</name>
    <dbReference type="NCBI Taxonomy" id="29760"/>
    <lineage>
        <taxon>Eukaryota</taxon>
        <taxon>Viridiplantae</taxon>
        <taxon>Streptophyta</taxon>
        <taxon>Embryophyta</taxon>
        <taxon>Tracheophyta</taxon>
        <taxon>Spermatophyta</taxon>
        <taxon>Magnoliopsida</taxon>
        <taxon>eudicotyledons</taxon>
        <taxon>Gunneridae</taxon>
        <taxon>Pentapetalae</taxon>
        <taxon>rosids</taxon>
        <taxon>Vitales</taxon>
        <taxon>Vitaceae</taxon>
        <taxon>Viteae</taxon>
        <taxon>Vitis</taxon>
    </lineage>
</organism>
<dbReference type="AlphaFoldDB" id="F6H900"/>
<reference evidence="2" key="1">
    <citation type="journal article" date="2007" name="Nature">
        <title>The grapevine genome sequence suggests ancestral hexaploidization in major angiosperm phyla.</title>
        <authorList>
            <consortium name="The French-Italian Public Consortium for Grapevine Genome Characterization."/>
            <person name="Jaillon O."/>
            <person name="Aury J.-M."/>
            <person name="Noel B."/>
            <person name="Policriti A."/>
            <person name="Clepet C."/>
            <person name="Casagrande A."/>
            <person name="Choisne N."/>
            <person name="Aubourg S."/>
            <person name="Vitulo N."/>
            <person name="Jubin C."/>
            <person name="Vezzi A."/>
            <person name="Legeai F."/>
            <person name="Hugueney P."/>
            <person name="Dasilva C."/>
            <person name="Horner D."/>
            <person name="Mica E."/>
            <person name="Jublot D."/>
            <person name="Poulain J."/>
            <person name="Bruyere C."/>
            <person name="Billault A."/>
            <person name="Segurens B."/>
            <person name="Gouyvenoux M."/>
            <person name="Ugarte E."/>
            <person name="Cattonaro F."/>
            <person name="Anthouard V."/>
            <person name="Vico V."/>
            <person name="Del Fabbro C."/>
            <person name="Alaux M."/>
            <person name="Di Gaspero G."/>
            <person name="Dumas V."/>
            <person name="Felice N."/>
            <person name="Paillard S."/>
            <person name="Juman I."/>
            <person name="Moroldo M."/>
            <person name="Scalabrin S."/>
            <person name="Canaguier A."/>
            <person name="Le Clainche I."/>
            <person name="Malacrida G."/>
            <person name="Durand E."/>
            <person name="Pesole G."/>
            <person name="Laucou V."/>
            <person name="Chatelet P."/>
            <person name="Merdinoglu D."/>
            <person name="Delledonne M."/>
            <person name="Pezzotti M."/>
            <person name="Lecharny A."/>
            <person name="Scarpelli C."/>
            <person name="Artiguenave F."/>
            <person name="Pe M.E."/>
            <person name="Valle G."/>
            <person name="Morgante M."/>
            <person name="Caboche M."/>
            <person name="Adam-Blondon A.-F."/>
            <person name="Weissenbach J."/>
            <person name="Quetier F."/>
            <person name="Wincker P."/>
        </authorList>
    </citation>
    <scope>NUCLEOTIDE SEQUENCE [LARGE SCALE GENOMIC DNA]</scope>
    <source>
        <strain evidence="2">cv. Pinot noir / PN40024</strain>
    </source>
</reference>
<protein>
    <submittedName>
        <fullName evidence="1">Uncharacterized protein</fullName>
    </submittedName>
</protein>
<evidence type="ECO:0000313" key="1">
    <source>
        <dbReference type="EMBL" id="CCB48753.1"/>
    </source>
</evidence>
<keyword evidence="2" id="KW-1185">Reference proteome</keyword>
<proteinExistence type="predicted"/>
<accession>F6H900</accession>
<name>F6H900_VITVI</name>
<gene>
    <name evidence="1" type="ordered locus">VIT_12s0034g00700</name>
</gene>
<sequence>MTSRQRVKWVCSASACTHKLGFGGRPDIKEVSFKIKMNLREMSCVS</sequence>
<dbReference type="EMBL" id="FN595497">
    <property type="protein sequence ID" value="CCB48753.1"/>
    <property type="molecule type" value="Genomic_DNA"/>
</dbReference>
<dbReference type="InParanoid" id="F6H900"/>
<evidence type="ECO:0000313" key="2">
    <source>
        <dbReference type="Proteomes" id="UP000009183"/>
    </source>
</evidence>
<dbReference type="PaxDb" id="29760-VIT_12s0034g00700.t01"/>
<dbReference type="Proteomes" id="UP000009183">
    <property type="component" value="Chromosome 12"/>
</dbReference>
<dbReference type="HOGENOM" id="CLU_3192387_0_0_1"/>